<evidence type="ECO:0000259" key="1">
    <source>
        <dbReference type="PROSITE" id="PS50181"/>
    </source>
</evidence>
<feature type="domain" description="F-box" evidence="1">
    <location>
        <begin position="1"/>
        <end position="45"/>
    </location>
</feature>
<keyword evidence="3" id="KW-1185">Reference proteome</keyword>
<name>A0A9P4L3M3_9PLEO</name>
<dbReference type="PROSITE" id="PS50181">
    <property type="entry name" value="FBOX"/>
    <property type="match status" value="1"/>
</dbReference>
<dbReference type="RefSeq" id="XP_040783020.1">
    <property type="nucleotide sequence ID" value="XM_040927250.1"/>
</dbReference>
<organism evidence="2 3">
    <name type="scientific">Cucurbitaria berberidis CBS 394.84</name>
    <dbReference type="NCBI Taxonomy" id="1168544"/>
    <lineage>
        <taxon>Eukaryota</taxon>
        <taxon>Fungi</taxon>
        <taxon>Dikarya</taxon>
        <taxon>Ascomycota</taxon>
        <taxon>Pezizomycotina</taxon>
        <taxon>Dothideomycetes</taxon>
        <taxon>Pleosporomycetidae</taxon>
        <taxon>Pleosporales</taxon>
        <taxon>Pleosporineae</taxon>
        <taxon>Cucurbitariaceae</taxon>
        <taxon>Cucurbitaria</taxon>
    </lineage>
</organism>
<dbReference type="InterPro" id="IPR001810">
    <property type="entry name" value="F-box_dom"/>
</dbReference>
<dbReference type="AlphaFoldDB" id="A0A9P4L3M3"/>
<reference evidence="2" key="1">
    <citation type="submission" date="2020-01" db="EMBL/GenBank/DDBJ databases">
        <authorList>
            <consortium name="DOE Joint Genome Institute"/>
            <person name="Haridas S."/>
            <person name="Albert R."/>
            <person name="Binder M."/>
            <person name="Bloem J."/>
            <person name="Labutti K."/>
            <person name="Salamov A."/>
            <person name="Andreopoulos B."/>
            <person name="Baker S.E."/>
            <person name="Barry K."/>
            <person name="Bills G."/>
            <person name="Bluhm B.H."/>
            <person name="Cannon C."/>
            <person name="Castanera R."/>
            <person name="Culley D.E."/>
            <person name="Daum C."/>
            <person name="Ezra D."/>
            <person name="Gonzalez J.B."/>
            <person name="Henrissat B."/>
            <person name="Kuo A."/>
            <person name="Liang C."/>
            <person name="Lipzen A."/>
            <person name="Lutzoni F."/>
            <person name="Magnuson J."/>
            <person name="Mondo S."/>
            <person name="Nolan M."/>
            <person name="Ohm R."/>
            <person name="Pangilinan J."/>
            <person name="Park H.-J."/>
            <person name="Ramirez L."/>
            <person name="Alfaro M."/>
            <person name="Sun H."/>
            <person name="Tritt A."/>
            <person name="Yoshinaga Y."/>
            <person name="Zwiers L.-H."/>
            <person name="Turgeon B.G."/>
            <person name="Goodwin S.B."/>
            <person name="Spatafora J.W."/>
            <person name="Crous P.W."/>
            <person name="Grigoriev I.V."/>
        </authorList>
    </citation>
    <scope>NUCLEOTIDE SEQUENCE</scope>
    <source>
        <strain evidence="2">CBS 394.84</strain>
    </source>
</reference>
<proteinExistence type="predicted"/>
<dbReference type="GeneID" id="63844502"/>
<dbReference type="OrthoDB" id="5985073at2759"/>
<evidence type="ECO:0000313" key="2">
    <source>
        <dbReference type="EMBL" id="KAF1840457.1"/>
    </source>
</evidence>
<dbReference type="EMBL" id="ML976620">
    <property type="protein sequence ID" value="KAF1840457.1"/>
    <property type="molecule type" value="Genomic_DNA"/>
</dbReference>
<accession>A0A9P4L3M3</accession>
<evidence type="ECO:0000313" key="3">
    <source>
        <dbReference type="Proteomes" id="UP000800039"/>
    </source>
</evidence>
<sequence>MDKIPPELIDRISSYLEHDDLKSTLLLSKSFRFSAEKYSRAFHGFGLHEGNANKFVDTFSGHRLSYLRELEFWIRLPRIEYTYPEGRDNADELRQNDRSLTQQITFLFDTIKTVEQRAGEQNNPGKILLKLYAPLRWVSNKHPTLAYHRQLSWRVHLLEPESLPTLGSIRALEISRGVQAPFETRDEDYGLATVKLDYRVMVDLAVQLPNLEYLGCRIGGDEWQPKWETKAARYLSRDWAGPRRDTRRDFAEALKSARLPNSLRRICLDFLHPLDEVTGIDHLNAQPNLVMPAPNDPFSTSLHHLSHQLRRLHLRVVADESLFWPENGGNTSWPNLESLVVMFHMVSPSGKWYFQGPNGEGRDTVGFEVTDASYPPLEESEYDEEMQRNIQDDGHRENDTLSSQFRIVPNDDTLRPFLAAFASATAQMKSLKEAALWCSLAWEPEYGSDYDSDDDDHAEDKWLSEKMRDYRSLAWGVYYRASGEKDLTHPERLPSEVPQLWWRVSKWRPDPELHGLFQQIGRQPGDDGLKEHWIDDTYGEGLVHWHYFESFIQDEIEVMGQIPELS</sequence>
<gene>
    <name evidence="2" type="ORF">K460DRAFT_208818</name>
</gene>
<protein>
    <recommendedName>
        <fullName evidence="1">F-box domain-containing protein</fullName>
    </recommendedName>
</protein>
<comment type="caution">
    <text evidence="2">The sequence shown here is derived from an EMBL/GenBank/DDBJ whole genome shotgun (WGS) entry which is preliminary data.</text>
</comment>
<dbReference type="Proteomes" id="UP000800039">
    <property type="component" value="Unassembled WGS sequence"/>
</dbReference>